<dbReference type="PRINTS" id="PR00819">
    <property type="entry name" value="CBXCFQXSUPER"/>
</dbReference>
<dbReference type="OrthoDB" id="9806903at2"/>
<feature type="compositionally biased region" description="Low complexity" evidence="4">
    <location>
        <begin position="193"/>
        <end position="205"/>
    </location>
</feature>
<dbReference type="Gene3D" id="1.10.8.60">
    <property type="match status" value="1"/>
</dbReference>
<dbReference type="GO" id="GO:0005524">
    <property type="term" value="F:ATP binding"/>
    <property type="evidence" value="ECO:0007669"/>
    <property type="project" value="UniProtKB-KW"/>
</dbReference>
<dbReference type="Proteomes" id="UP000315471">
    <property type="component" value="Unassembled WGS sequence"/>
</dbReference>
<dbReference type="Pfam" id="PF00004">
    <property type="entry name" value="AAA"/>
    <property type="match status" value="1"/>
</dbReference>
<dbReference type="AlphaFoldDB" id="A0A5C6E8R2"/>
<evidence type="ECO:0000256" key="4">
    <source>
        <dbReference type="SAM" id="MobiDB-lite"/>
    </source>
</evidence>
<dbReference type="InterPro" id="IPR027417">
    <property type="entry name" value="P-loop_NTPase"/>
</dbReference>
<dbReference type="InterPro" id="IPR000641">
    <property type="entry name" value="CbxX/CfxQ"/>
</dbReference>
<evidence type="ECO:0000313" key="6">
    <source>
        <dbReference type="EMBL" id="TWU45372.1"/>
    </source>
</evidence>
<dbReference type="Pfam" id="PF17866">
    <property type="entry name" value="AAA_lid_6"/>
    <property type="match status" value="1"/>
</dbReference>
<dbReference type="InterPro" id="IPR050773">
    <property type="entry name" value="CbxX/CfxQ_RuBisCO_ESX"/>
</dbReference>
<evidence type="ECO:0000313" key="7">
    <source>
        <dbReference type="Proteomes" id="UP000315471"/>
    </source>
</evidence>
<reference evidence="6 7" key="1">
    <citation type="submission" date="2019-02" db="EMBL/GenBank/DDBJ databases">
        <title>Deep-cultivation of Planctomycetes and their phenomic and genomic characterization uncovers novel biology.</title>
        <authorList>
            <person name="Wiegand S."/>
            <person name="Jogler M."/>
            <person name="Boedeker C."/>
            <person name="Pinto D."/>
            <person name="Vollmers J."/>
            <person name="Rivas-Marin E."/>
            <person name="Kohn T."/>
            <person name="Peeters S.H."/>
            <person name="Heuer A."/>
            <person name="Rast P."/>
            <person name="Oberbeckmann S."/>
            <person name="Bunk B."/>
            <person name="Jeske O."/>
            <person name="Meyerdierks A."/>
            <person name="Storesund J.E."/>
            <person name="Kallscheuer N."/>
            <person name="Luecker S."/>
            <person name="Lage O.M."/>
            <person name="Pohl T."/>
            <person name="Merkel B.J."/>
            <person name="Hornburger P."/>
            <person name="Mueller R.-W."/>
            <person name="Bruemmer F."/>
            <person name="Labrenz M."/>
            <person name="Spormann A.M."/>
            <person name="Op Den Camp H."/>
            <person name="Overmann J."/>
            <person name="Amann R."/>
            <person name="Jetten M.S.M."/>
            <person name="Mascher T."/>
            <person name="Medema M.H."/>
            <person name="Devos D.P."/>
            <person name="Kaster A.-K."/>
            <person name="Ovreas L."/>
            <person name="Rohde M."/>
            <person name="Galperin M.Y."/>
            <person name="Jogler C."/>
        </authorList>
    </citation>
    <scope>NUCLEOTIDE SEQUENCE [LARGE SCALE GENOMIC DNA]</scope>
    <source>
        <strain evidence="6 7">Q31b</strain>
    </source>
</reference>
<evidence type="ECO:0000259" key="5">
    <source>
        <dbReference type="SMART" id="SM00382"/>
    </source>
</evidence>
<dbReference type="PANTHER" id="PTHR43392:SF2">
    <property type="entry name" value="AAA-TYPE ATPASE FAMILY PROTEIN _ ANKYRIN REPEAT FAMILY PROTEIN"/>
    <property type="match status" value="1"/>
</dbReference>
<dbReference type="InterPro" id="IPR041627">
    <property type="entry name" value="AAA_lid_6"/>
</dbReference>
<keyword evidence="3" id="KW-0067">ATP-binding</keyword>
<comment type="similarity">
    <text evidence="1">Belongs to the CbxX/CfxQ family.</text>
</comment>
<evidence type="ECO:0000256" key="3">
    <source>
        <dbReference type="ARBA" id="ARBA00022840"/>
    </source>
</evidence>
<dbReference type="CDD" id="cd07177">
    <property type="entry name" value="terB_like"/>
    <property type="match status" value="1"/>
</dbReference>
<keyword evidence="2" id="KW-0547">Nucleotide-binding</keyword>
<dbReference type="InterPro" id="IPR003959">
    <property type="entry name" value="ATPase_AAA_core"/>
</dbReference>
<dbReference type="EMBL" id="SJPY01000001">
    <property type="protein sequence ID" value="TWU45372.1"/>
    <property type="molecule type" value="Genomic_DNA"/>
</dbReference>
<dbReference type="InterPro" id="IPR003593">
    <property type="entry name" value="AAA+_ATPase"/>
</dbReference>
<dbReference type="SUPFAM" id="SSF52540">
    <property type="entry name" value="P-loop containing nucleoside triphosphate hydrolases"/>
    <property type="match status" value="1"/>
</dbReference>
<name>A0A5C6E8R2_9BACT</name>
<gene>
    <name evidence="6" type="primary">spoVK_2</name>
    <name evidence="6" type="ORF">Q31b_05440</name>
</gene>
<sequence>MNSPENTRLIGMLRRVLRDCGKLYQHCGKWMVRRYPSLIQGDPNRFVELMDDLHRGLLIKVYVTIVRADDRWSAAEKRVAAEMIDYLWGQKMHGPHLREAAESLFEQADKLSWESLVAPFVRYAPLADSKVQVETIVMRLANLVAKCDGQTMPEESVVLHTLQRSIDMALHPADPASILAPLGHASSEGPSKTAYQNAQQQATATDGSTPEAESQETREKQLQAALKELESLIGLREVKDRIRSYANFLKLQQQRRDTGLSTMPISLHMTFVGNPGTGKTTVARIVGQILGGLGTLSRGHVIETDRSGLVAEYAGQTAPKTNKLCDSAKGGVLFIDEAYSLVDSSGDDAYGREAIQTLLKRMEDDRESMAVILAGYSDEMAMMIRSNPGLSSRINTRIHFEDYAAPELAKIFESLCKQNQYRLPSEARHRLLVGLQALYEKRDRHFGNGRTVRNAFEDTVRCLADRIANQPELTESLLTTLLANDIRLPGISPQKLTDLVRRPHVLRIVCSGCERRVRMMPESLGRRVRCKQCEHIQLADWAEVEWIDETPSTTKS</sequence>
<dbReference type="PANTHER" id="PTHR43392">
    <property type="entry name" value="AAA-TYPE ATPASE FAMILY PROTEIN / ANKYRIN REPEAT FAMILY PROTEIN"/>
    <property type="match status" value="1"/>
</dbReference>
<comment type="caution">
    <text evidence="6">The sequence shown here is derived from an EMBL/GenBank/DDBJ whole genome shotgun (WGS) entry which is preliminary data.</text>
</comment>
<accession>A0A5C6E8R2</accession>
<dbReference type="SMART" id="SM00382">
    <property type="entry name" value="AAA"/>
    <property type="match status" value="1"/>
</dbReference>
<dbReference type="FunFam" id="3.40.50.300:FF:000216">
    <property type="entry name" value="Type VII secretion ATPase EccA"/>
    <property type="match status" value="1"/>
</dbReference>
<evidence type="ECO:0000256" key="2">
    <source>
        <dbReference type="ARBA" id="ARBA00022741"/>
    </source>
</evidence>
<evidence type="ECO:0000256" key="1">
    <source>
        <dbReference type="ARBA" id="ARBA00010378"/>
    </source>
</evidence>
<dbReference type="RefSeq" id="WP_146598090.1">
    <property type="nucleotide sequence ID" value="NZ_SJPY01000001.1"/>
</dbReference>
<keyword evidence="7" id="KW-1185">Reference proteome</keyword>
<dbReference type="InterPro" id="IPR029024">
    <property type="entry name" value="TerB-like"/>
</dbReference>
<dbReference type="GO" id="GO:0016887">
    <property type="term" value="F:ATP hydrolysis activity"/>
    <property type="evidence" value="ECO:0007669"/>
    <property type="project" value="InterPro"/>
</dbReference>
<dbReference type="SUPFAM" id="SSF158682">
    <property type="entry name" value="TerB-like"/>
    <property type="match status" value="1"/>
</dbReference>
<feature type="domain" description="AAA+ ATPase" evidence="5">
    <location>
        <begin position="265"/>
        <end position="404"/>
    </location>
</feature>
<protein>
    <submittedName>
        <fullName evidence="6">Stage V sporulation protein K</fullName>
    </submittedName>
</protein>
<organism evidence="6 7">
    <name type="scientific">Novipirellula aureliae</name>
    <dbReference type="NCBI Taxonomy" id="2527966"/>
    <lineage>
        <taxon>Bacteria</taxon>
        <taxon>Pseudomonadati</taxon>
        <taxon>Planctomycetota</taxon>
        <taxon>Planctomycetia</taxon>
        <taxon>Pirellulales</taxon>
        <taxon>Pirellulaceae</taxon>
        <taxon>Novipirellula</taxon>
    </lineage>
</organism>
<feature type="region of interest" description="Disordered" evidence="4">
    <location>
        <begin position="179"/>
        <end position="219"/>
    </location>
</feature>
<dbReference type="Gene3D" id="3.40.50.300">
    <property type="entry name" value="P-loop containing nucleotide triphosphate hydrolases"/>
    <property type="match status" value="1"/>
</dbReference>
<proteinExistence type="inferred from homology"/>